<dbReference type="PANTHER" id="PTHR19871">
    <property type="entry name" value="BETA TRANSDUCIN-RELATED PROTEIN"/>
    <property type="match status" value="1"/>
</dbReference>
<proteinExistence type="predicted"/>
<keyword evidence="5" id="KW-1185">Reference proteome</keyword>
<comment type="caution">
    <text evidence="4">The sequence shown here is derived from an EMBL/GenBank/DDBJ whole genome shotgun (WGS) entry which is preliminary data.</text>
</comment>
<dbReference type="EMBL" id="VXIV02000258">
    <property type="protein sequence ID" value="KAF6039457.1"/>
    <property type="molecule type" value="Genomic_DNA"/>
</dbReference>
<organism evidence="4 5">
    <name type="scientific">Bugula neritina</name>
    <name type="common">Brown bryozoan</name>
    <name type="synonym">Sertularia neritina</name>
    <dbReference type="NCBI Taxonomy" id="10212"/>
    <lineage>
        <taxon>Eukaryota</taxon>
        <taxon>Metazoa</taxon>
        <taxon>Spiralia</taxon>
        <taxon>Lophotrochozoa</taxon>
        <taxon>Bryozoa</taxon>
        <taxon>Gymnolaemata</taxon>
        <taxon>Cheilostomatida</taxon>
        <taxon>Flustrina</taxon>
        <taxon>Buguloidea</taxon>
        <taxon>Bugulidae</taxon>
        <taxon>Bugula</taxon>
    </lineage>
</organism>
<dbReference type="SUPFAM" id="SSF101908">
    <property type="entry name" value="Putative isomerase YbhE"/>
    <property type="match status" value="1"/>
</dbReference>
<dbReference type="InterPro" id="IPR015943">
    <property type="entry name" value="WD40/YVTN_repeat-like_dom_sf"/>
</dbReference>
<dbReference type="Pfam" id="PF25469">
    <property type="entry name" value="WHD_NWD1"/>
    <property type="match status" value="1"/>
</dbReference>
<protein>
    <recommendedName>
        <fullName evidence="3">NWD1/2-like winged helix-turn-helix domain-containing protein</fullName>
    </recommendedName>
</protein>
<name>A0A7J7KMT9_BUGNE</name>
<dbReference type="InterPro" id="IPR001680">
    <property type="entry name" value="WD40_rpt"/>
</dbReference>
<reference evidence="4" key="1">
    <citation type="submission" date="2020-06" db="EMBL/GenBank/DDBJ databases">
        <title>Draft genome of Bugula neritina, a colonial animal packing powerful symbionts and potential medicines.</title>
        <authorList>
            <person name="Rayko M."/>
        </authorList>
    </citation>
    <scope>NUCLEOTIDE SEQUENCE [LARGE SCALE GENOMIC DNA]</scope>
    <source>
        <strain evidence="4">Kwan_BN1</strain>
    </source>
</reference>
<dbReference type="InterPro" id="IPR052752">
    <property type="entry name" value="NACHT-WD_repeat"/>
</dbReference>
<dbReference type="InterPro" id="IPR057588">
    <property type="entry name" value="NWD1/2-like_WH"/>
</dbReference>
<accession>A0A7J7KMT9</accession>
<evidence type="ECO:0000259" key="3">
    <source>
        <dbReference type="Pfam" id="PF25469"/>
    </source>
</evidence>
<evidence type="ECO:0000313" key="5">
    <source>
        <dbReference type="Proteomes" id="UP000593567"/>
    </source>
</evidence>
<dbReference type="Proteomes" id="UP000593567">
    <property type="component" value="Unassembled WGS sequence"/>
</dbReference>
<dbReference type="OrthoDB" id="2325716at2759"/>
<keyword evidence="1" id="KW-0853">WD repeat</keyword>
<dbReference type="PANTHER" id="PTHR19871:SF14">
    <property type="entry name" value="DUF4062 DOMAIN-CONTAINING PROTEIN"/>
    <property type="match status" value="1"/>
</dbReference>
<sequence length="1151" mass="130215">MRNYPGKQFVEVNILEAELSIKLMRDWLMSSGRKLTEPQMDLVAERFREDKNTSPLYIKLIYDVMVKLRSYFPQEELGPLLNEINSPVKCIRYIYNELMKKNGALLVHRLFAYLHLSNLGLTENEMVDLISLDDEVLNDVFQYHTPPLRRLPAVLWARIRNSIQEYIVTREANGGKVIAWYHRQFIEVGDTMYKAEFPLNYTPPEDASNTEALCNILRENMVNYFLGTWAGDKPKPYTLPEHMRAKLNRENAEDAAVRNVPAMPNILENGRPNLRKLGQLPALLIKLGRIEEFFNEVFGNIEGLVGLFSMYSWSDIYEIADGINFDNYKAIGKDKDEVTDPNVIKNPFQILIRSFLLTSAIACAYPKMLGPLILGRLLPFAPGSEILNKLINGVYDKGPKLNSFVCPHAQLEGVGTYLIFEMPNDHVGSCVAMIEVTPKNRHFILTLSKKAVLINMEDGNIQMRYMPPDLRKDDSFYLVAAFEPFEDPKDIAATLKIIPKIYIFSLVEFDVGEIIDCRTVPGYEQMRIQGLEMSKIQVNDAVVVMVHGQSHEGLLMFDVKKKDLLYKFNNSKMILFMHLGHNTLHISQPHLETTVVINKSELVKSHTQVSQTFVAAADVISLQFTTVRQEALHLPSDSIITSKTVAKSSANLMAFATEDGNTHYYTCVLGIPLSVCTKHYIYVLFSVKEDARNKLGIHNIPEKSLGMSIVVAAKMKLVLSKFYMVNETTCIGYHLGQVYIFSIQLEDADAISLKIVKKFDAHSRPITGIILNEDIAAMFLTSAEDGSVRVFHAGLNLHPALRDANTFDRMGVIIHGISASGLQSASFSKDNNTVAVWTNATGKVTNQLSHDYLQDEDTVAGTVCFDDCIVTLSCKGVLSFWDTSGSEGSLTEQVELEGVRTLLRGCDPHEVLVCCTKSWYKFSCKSGEVISEKLYEDRELLKVQYVKSQLVLLQRLTEEEELVIEILQSDDNSHTVNLSTTKELDCGKLQDFFCFDHILVLLFPRKCVFYNWKKSEVLQEEQVAKSSVITSQSNTFILKSNCNIFSYKIQHGLEKLNTEPLKLSHKTDQVIITPNGLHVVTIEQKKMLNMYRIGDLSTVIGQYSMYGEIERVVFSSDSAYIVCGIADTRLFYLMLCDVEVDGHHQRALVCQ</sequence>
<evidence type="ECO:0000256" key="1">
    <source>
        <dbReference type="ARBA" id="ARBA00022574"/>
    </source>
</evidence>
<dbReference type="Gene3D" id="2.130.10.10">
    <property type="entry name" value="YVTN repeat-like/Quinoprotein amine dehydrogenase"/>
    <property type="match status" value="1"/>
</dbReference>
<evidence type="ECO:0000313" key="4">
    <source>
        <dbReference type="EMBL" id="KAF6039457.1"/>
    </source>
</evidence>
<dbReference type="SMART" id="SM00320">
    <property type="entry name" value="WD40"/>
    <property type="match status" value="2"/>
</dbReference>
<dbReference type="AlphaFoldDB" id="A0A7J7KMT9"/>
<evidence type="ECO:0000256" key="2">
    <source>
        <dbReference type="ARBA" id="ARBA00022737"/>
    </source>
</evidence>
<gene>
    <name evidence="4" type="ORF">EB796_002234</name>
</gene>
<feature type="domain" description="NWD1/2-like winged helix-turn-helix" evidence="3">
    <location>
        <begin position="99"/>
        <end position="188"/>
    </location>
</feature>
<keyword evidence="2" id="KW-0677">Repeat</keyword>